<dbReference type="AlphaFoldDB" id="G7VPR3"/>
<dbReference type="Proteomes" id="UP000005876">
    <property type="component" value="Chromosome"/>
</dbReference>
<evidence type="ECO:0000313" key="1">
    <source>
        <dbReference type="EMBL" id="AET61061.1"/>
    </source>
</evidence>
<proteinExistence type="predicted"/>
<dbReference type="OrthoDB" id="154477at2"/>
<dbReference type="NCBIfam" id="TIGR03292">
    <property type="entry name" value="PhnH_redo"/>
    <property type="match status" value="1"/>
</dbReference>
<sequence length="217" mass="23504">MTNDDRHIDEGFDSVHDTIGVYRILLQAMARPGTVGSIREQAGQLPLPAFADRTGLAIALTLLDGTVRFASRLKTGEALVTAIRGQTMSRPTDPAGADYVFADGDLGEAEIRTITGQLRCGTLPEPELGATLIVQVNELSEAPVDQAMWIAAGPGINDQVGFDAAGLSPIWMVERKRLNAEYPLGIDLIAYDRHGHILALPRTTKIKEENQEWAMSL</sequence>
<reference evidence="1 2" key="3">
    <citation type="journal article" date="2012" name="J. Bacteriol.">
        <title>Genome Sequence of Paenibacillus terrae HPL-003, a Xylanase-Producing Bacterium Isolated from Soil Found in Forest Residue.</title>
        <authorList>
            <person name="Shin S.H."/>
            <person name="Kim S."/>
            <person name="Kim J.Y."/>
            <person name="Song H.Y."/>
            <person name="Cho S.J."/>
            <person name="Kim D.R."/>
            <person name="Lee K.I."/>
            <person name="Lim H.K."/>
            <person name="Park N.J."/>
            <person name="Hwang I.T."/>
            <person name="Yang K.S."/>
        </authorList>
    </citation>
    <scope>NUCLEOTIDE SEQUENCE [LARGE SCALE GENOMIC DNA]</scope>
    <source>
        <strain evidence="1 2">HPL-003</strain>
    </source>
</reference>
<reference evidence="2" key="1">
    <citation type="submission" date="2011-11" db="EMBL/GenBank/DDBJ databases">
        <title>Complete sequence of Paenibacillus terrae HPL-003.</title>
        <authorList>
            <person name="Shin S.H."/>
            <person name="Kim S."/>
            <person name="Kim J.Y."/>
        </authorList>
    </citation>
    <scope>NUCLEOTIDE SEQUENCE [LARGE SCALE GENOMIC DNA]</scope>
    <source>
        <strain evidence="2">HPL-003</strain>
    </source>
</reference>
<dbReference type="Gene3D" id="3.40.50.11310">
    <property type="entry name" value="Bacterial phosphonate metabolism protein PhnH"/>
    <property type="match status" value="1"/>
</dbReference>
<dbReference type="InterPro" id="IPR008772">
    <property type="entry name" value="Phosphonate_metab_PhnH"/>
</dbReference>
<name>G7VPR3_PAETH</name>
<dbReference type="InterPro" id="IPR038058">
    <property type="entry name" value="PhnH-like_sp"/>
</dbReference>
<dbReference type="KEGG" id="pta:HPL003_21665"/>
<dbReference type="Pfam" id="PF05845">
    <property type="entry name" value="PhnH"/>
    <property type="match status" value="1"/>
</dbReference>
<dbReference type="HOGENOM" id="CLU_115317_0_0_9"/>
<dbReference type="SUPFAM" id="SSF159709">
    <property type="entry name" value="PhnH-like"/>
    <property type="match status" value="1"/>
</dbReference>
<gene>
    <name evidence="1" type="ordered locus">HPL003_21665</name>
</gene>
<accession>G7VPR3</accession>
<dbReference type="eggNOG" id="COG3625">
    <property type="taxonomic scope" value="Bacteria"/>
</dbReference>
<dbReference type="STRING" id="985665.HPL003_21665"/>
<protein>
    <submittedName>
        <fullName evidence="1">Phosphonate metabolism protein</fullName>
    </submittedName>
</protein>
<dbReference type="RefSeq" id="WP_014281756.1">
    <property type="nucleotide sequence ID" value="NC_016641.1"/>
</dbReference>
<dbReference type="EMBL" id="CP003107">
    <property type="protein sequence ID" value="AET61061.1"/>
    <property type="molecule type" value="Genomic_DNA"/>
</dbReference>
<organism evidence="1 2">
    <name type="scientific">Paenibacillus terrae (strain HPL-003)</name>
    <dbReference type="NCBI Taxonomy" id="985665"/>
    <lineage>
        <taxon>Bacteria</taxon>
        <taxon>Bacillati</taxon>
        <taxon>Bacillota</taxon>
        <taxon>Bacilli</taxon>
        <taxon>Bacillales</taxon>
        <taxon>Paenibacillaceae</taxon>
        <taxon>Paenibacillus</taxon>
    </lineage>
</organism>
<dbReference type="GO" id="GO:0019634">
    <property type="term" value="P:organic phosphonate metabolic process"/>
    <property type="evidence" value="ECO:0007669"/>
    <property type="project" value="InterPro"/>
</dbReference>
<reference key="2">
    <citation type="submission" date="2011-11" db="EMBL/GenBank/DDBJ databases">
        <authorList>
            <person name="Shin S.H."/>
            <person name="Kim S."/>
            <person name="Kim J.Y."/>
        </authorList>
    </citation>
    <scope>NUCLEOTIDE SEQUENCE</scope>
    <source>
        <strain>HPL-003</strain>
    </source>
</reference>
<evidence type="ECO:0000313" key="2">
    <source>
        <dbReference type="Proteomes" id="UP000005876"/>
    </source>
</evidence>